<dbReference type="PANTHER" id="PTHR43398">
    <property type="entry name" value="DOLICHOL-PHOSPHATE MANNOSYLTRANSFERASE SUBUNIT 1"/>
    <property type="match status" value="1"/>
</dbReference>
<evidence type="ECO:0000256" key="1">
    <source>
        <dbReference type="ARBA" id="ARBA00006739"/>
    </source>
</evidence>
<dbReference type="EMBL" id="JAWCTQ010000013">
    <property type="protein sequence ID" value="MDT9682971.1"/>
    <property type="molecule type" value="Genomic_DNA"/>
</dbReference>
<dbReference type="PANTHER" id="PTHR43398:SF1">
    <property type="entry name" value="DOLICHOL-PHOSPHATE MANNOSYLTRANSFERASE SUBUNIT 1"/>
    <property type="match status" value="1"/>
</dbReference>
<reference evidence="5 6" key="1">
    <citation type="submission" date="2023-09" db="EMBL/GenBank/DDBJ databases">
        <title>Streptomyces sp. nov.: A antagonism against Alternaria gaisen Producing Streptochlin, Isolated from Tamarix root soil.</title>
        <authorList>
            <person name="Chen Y."/>
        </authorList>
    </citation>
    <scope>NUCLEOTIDE SEQUENCE [LARGE SCALE GENOMIC DNA]</scope>
    <source>
        <strain evidence="5 6">TRM76323</strain>
    </source>
</reference>
<organism evidence="5 6">
    <name type="scientific">Streptomyces tamarix</name>
    <dbReference type="NCBI Taxonomy" id="3078565"/>
    <lineage>
        <taxon>Bacteria</taxon>
        <taxon>Bacillati</taxon>
        <taxon>Actinomycetota</taxon>
        <taxon>Actinomycetes</taxon>
        <taxon>Kitasatosporales</taxon>
        <taxon>Streptomycetaceae</taxon>
        <taxon>Streptomyces</taxon>
    </lineage>
</organism>
<feature type="domain" description="Glycosyltransferase 2-like" evidence="4">
    <location>
        <begin position="16"/>
        <end position="178"/>
    </location>
</feature>
<dbReference type="Proteomes" id="UP001250181">
    <property type="component" value="Unassembled WGS sequence"/>
</dbReference>
<evidence type="ECO:0000256" key="3">
    <source>
        <dbReference type="ARBA" id="ARBA00022679"/>
    </source>
</evidence>
<dbReference type="SUPFAM" id="SSF53448">
    <property type="entry name" value="Nucleotide-diphospho-sugar transferases"/>
    <property type="match status" value="1"/>
</dbReference>
<evidence type="ECO:0000313" key="6">
    <source>
        <dbReference type="Proteomes" id="UP001250181"/>
    </source>
</evidence>
<protein>
    <submittedName>
        <fullName evidence="5">Polyprenol monophosphomannose synthase</fullName>
    </submittedName>
</protein>
<dbReference type="CDD" id="cd06442">
    <property type="entry name" value="DPM1_like"/>
    <property type="match status" value="1"/>
</dbReference>
<keyword evidence="6" id="KW-1185">Reference proteome</keyword>
<dbReference type="InterPro" id="IPR001173">
    <property type="entry name" value="Glyco_trans_2-like"/>
</dbReference>
<keyword evidence="2" id="KW-0328">Glycosyltransferase</keyword>
<dbReference type="Gene3D" id="3.90.550.10">
    <property type="entry name" value="Spore Coat Polysaccharide Biosynthesis Protein SpsA, Chain A"/>
    <property type="match status" value="1"/>
</dbReference>
<evidence type="ECO:0000256" key="2">
    <source>
        <dbReference type="ARBA" id="ARBA00022676"/>
    </source>
</evidence>
<dbReference type="Pfam" id="PF00535">
    <property type="entry name" value="Glycos_transf_2"/>
    <property type="match status" value="1"/>
</dbReference>
<sequence>MNINERRDTDSEAVLVIIPTYNEADNVAAIISRVRASVPGAHVLVADDNSPDGTGKIADELADSDDHVHVLHRAGKEGLGAAYLAGFAWGIERGYDVLVEMDADGSHQPEELPRLLAALDGADLVLGSRWVPGGKVVNWPRSREFLSRGGSLYSRVLLGVPIKDVTGGYRAFRRRTLEGLGMERVASQGYCFQVDLAWRTVRAGFRVAEVPITFVEREHGDSKMSRAIVVEALWRVTAWGIGHRLGRLVPRC</sequence>
<evidence type="ECO:0000313" key="5">
    <source>
        <dbReference type="EMBL" id="MDT9682971.1"/>
    </source>
</evidence>
<comment type="caution">
    <text evidence="5">The sequence shown here is derived from an EMBL/GenBank/DDBJ whole genome shotgun (WGS) entry which is preliminary data.</text>
</comment>
<comment type="similarity">
    <text evidence="1">Belongs to the glycosyltransferase 2 family.</text>
</comment>
<keyword evidence="3" id="KW-0808">Transferase</keyword>
<dbReference type="InterPro" id="IPR029044">
    <property type="entry name" value="Nucleotide-diphossugar_trans"/>
</dbReference>
<name>A0ABU3QJP1_9ACTN</name>
<gene>
    <name evidence="5" type="ORF">RND61_12945</name>
</gene>
<proteinExistence type="inferred from homology"/>
<evidence type="ECO:0000259" key="4">
    <source>
        <dbReference type="Pfam" id="PF00535"/>
    </source>
</evidence>
<dbReference type="InterPro" id="IPR039528">
    <property type="entry name" value="DPM1-like"/>
</dbReference>
<accession>A0ABU3QJP1</accession>